<sequence>MEEVCRQRLINNSFLNDDFEGGEFVFPDLRVRIKPEPGLLVAFPSSQFYLHKVEPVISGTRYAMVNWMTVQGMPTKAEIDKEIEDKYNINVY</sequence>
<dbReference type="Gene3D" id="2.60.120.620">
    <property type="entry name" value="q2cbj1_9rhob like domain"/>
    <property type="match status" value="1"/>
</dbReference>
<dbReference type="EMBL" id="HQ633071">
    <property type="protein sequence ID" value="AGH31788.1"/>
    <property type="molecule type" value="Genomic_DNA"/>
</dbReference>
<organism evidence="2 3">
    <name type="scientific">Synechococcus phage S-SKS1</name>
    <dbReference type="NCBI Taxonomy" id="754042"/>
    <lineage>
        <taxon>Viruses</taxon>
        <taxon>Duplodnaviria</taxon>
        <taxon>Heunggongvirae</taxon>
        <taxon>Uroviricota</taxon>
        <taxon>Caudoviricetes</taxon>
        <taxon>Llyrvirus</taxon>
        <taxon>Llyrvirus SSKS1</taxon>
    </lineage>
</organism>
<accession>M4QSA6</accession>
<dbReference type="Pfam" id="PF13640">
    <property type="entry name" value="2OG-FeII_Oxy_3"/>
    <property type="match status" value="1"/>
</dbReference>
<reference evidence="2 3" key="1">
    <citation type="submission" date="2010-10" db="EMBL/GenBank/DDBJ databases">
        <title>The Genome Sequence of Synechococcus phage S-SKS1.</title>
        <authorList>
            <consortium name="The Broad Institute Genome Sequencing Platform"/>
            <person name="Henn M.R."/>
            <person name="Clokie M."/>
            <person name="Levin J."/>
            <person name="Malboeuf C."/>
            <person name="Casali M."/>
            <person name="Russ C."/>
            <person name="Lennon N."/>
            <person name="Chapman S.B."/>
            <person name="Erlich R."/>
            <person name="Young S.K."/>
            <person name="Yandava C."/>
            <person name="Zeng Q."/>
            <person name="Alvarado L."/>
            <person name="Anderson S."/>
            <person name="Berlin A."/>
            <person name="Chen Z."/>
            <person name="Freedman E."/>
            <person name="Gellesch M."/>
            <person name="Goldberg J."/>
            <person name="Green L."/>
            <person name="Griggs A."/>
            <person name="Gujja S."/>
            <person name="Heilman E.R."/>
            <person name="Heiman D."/>
            <person name="Hollinger A."/>
            <person name="Howarth C."/>
            <person name="Larson L."/>
            <person name="Mehta T."/>
            <person name="Pearson M."/>
            <person name="Roberts A."/>
            <person name="Ryan E."/>
            <person name="Saif S."/>
            <person name="Shea T."/>
            <person name="Shenoy N."/>
            <person name="Sisk P."/>
            <person name="Stolte C."/>
            <person name="Sykes S."/>
            <person name="White J."/>
            <person name="Haas B."/>
            <person name="Nusbaum C."/>
            <person name="Birren B."/>
        </authorList>
    </citation>
    <scope>NUCLEOTIDE SEQUENCE [LARGE SCALE GENOMIC DNA]</scope>
</reference>
<name>M4QSA6_9CAUD</name>
<dbReference type="GeneID" id="15011199"/>
<dbReference type="RefSeq" id="YP_007674640.1">
    <property type="nucleotide sequence ID" value="NC_020851.1"/>
</dbReference>
<gene>
    <name evidence="2" type="ORF">SWZG_00285</name>
</gene>
<dbReference type="KEGG" id="vg:15011199"/>
<proteinExistence type="predicted"/>
<dbReference type="Proteomes" id="UP000201252">
    <property type="component" value="Segment"/>
</dbReference>
<evidence type="ECO:0000259" key="1">
    <source>
        <dbReference type="Pfam" id="PF13640"/>
    </source>
</evidence>
<keyword evidence="3" id="KW-1185">Reference proteome</keyword>
<feature type="domain" description="Prolyl 4-hydroxylase alpha subunit Fe(2+) 2OG dioxygenase" evidence="1">
    <location>
        <begin position="14"/>
        <end position="68"/>
    </location>
</feature>
<dbReference type="InterPro" id="IPR044862">
    <property type="entry name" value="Pro_4_hyd_alph_FE2OG_OXY"/>
</dbReference>
<protein>
    <recommendedName>
        <fullName evidence="1">Prolyl 4-hydroxylase alpha subunit Fe(2+) 2OG dioxygenase domain-containing protein</fullName>
    </recommendedName>
</protein>
<dbReference type="OrthoDB" id="11494at10239"/>
<evidence type="ECO:0000313" key="3">
    <source>
        <dbReference type="Proteomes" id="UP000201252"/>
    </source>
</evidence>
<evidence type="ECO:0000313" key="2">
    <source>
        <dbReference type="EMBL" id="AGH31788.1"/>
    </source>
</evidence>